<protein>
    <submittedName>
        <fullName evidence="1">Uncharacterized protein</fullName>
    </submittedName>
</protein>
<organism evidence="1">
    <name type="scientific">marine sediment metagenome</name>
    <dbReference type="NCBI Taxonomy" id="412755"/>
    <lineage>
        <taxon>unclassified sequences</taxon>
        <taxon>metagenomes</taxon>
        <taxon>ecological metagenomes</taxon>
    </lineage>
</organism>
<dbReference type="AlphaFoldDB" id="A0A0F9G5M2"/>
<evidence type="ECO:0000313" key="1">
    <source>
        <dbReference type="EMBL" id="KKL94064.1"/>
    </source>
</evidence>
<dbReference type="EMBL" id="LAZR01019024">
    <property type="protein sequence ID" value="KKL94064.1"/>
    <property type="molecule type" value="Genomic_DNA"/>
</dbReference>
<proteinExistence type="predicted"/>
<gene>
    <name evidence="1" type="ORF">LCGC14_1868390</name>
</gene>
<feature type="non-terminal residue" evidence="1">
    <location>
        <position position="1"/>
    </location>
</feature>
<name>A0A0F9G5M2_9ZZZZ</name>
<comment type="caution">
    <text evidence="1">The sequence shown here is derived from an EMBL/GenBank/DDBJ whole genome shotgun (WGS) entry which is preliminary data.</text>
</comment>
<accession>A0A0F9G5M2</accession>
<reference evidence="1" key="1">
    <citation type="journal article" date="2015" name="Nature">
        <title>Complex archaea that bridge the gap between prokaryotes and eukaryotes.</title>
        <authorList>
            <person name="Spang A."/>
            <person name="Saw J.H."/>
            <person name="Jorgensen S.L."/>
            <person name="Zaremba-Niedzwiedzka K."/>
            <person name="Martijn J."/>
            <person name="Lind A.E."/>
            <person name="van Eijk R."/>
            <person name="Schleper C."/>
            <person name="Guy L."/>
            <person name="Ettema T.J."/>
        </authorList>
    </citation>
    <scope>NUCLEOTIDE SEQUENCE</scope>
</reference>
<sequence length="22" mass="2559">GMDNSGVKPDKFYTNIKIQFKK</sequence>